<evidence type="ECO:0000256" key="1">
    <source>
        <dbReference type="SAM" id="SignalP"/>
    </source>
</evidence>
<keyword evidence="1" id="KW-0732">Signal</keyword>
<accession>A0A0D0P3W9</accession>
<protein>
    <recommendedName>
        <fullName evidence="4">ABC transporter substrate-binding protein</fullName>
    </recommendedName>
</protein>
<keyword evidence="3" id="KW-1185">Reference proteome</keyword>
<dbReference type="OrthoDB" id="4286307at2"/>
<reference evidence="2 3" key="1">
    <citation type="submission" date="2015-02" db="EMBL/GenBank/DDBJ databases">
        <title>Draft genome sequence of Kitasatospora griseola MF730-N6, a bafilomycin, terpentecin and satosporin producer.</title>
        <authorList>
            <person name="Arens J.C."/>
            <person name="Haltli B."/>
            <person name="Kerr R.G."/>
        </authorList>
    </citation>
    <scope>NUCLEOTIDE SEQUENCE [LARGE SCALE GENOMIC DNA]</scope>
    <source>
        <strain evidence="2 3">MF730-N6</strain>
    </source>
</reference>
<feature type="signal peptide" evidence="1">
    <location>
        <begin position="1"/>
        <end position="25"/>
    </location>
</feature>
<organism evidence="2 3">
    <name type="scientific">Kitasatospora griseola</name>
    <name type="common">Streptomyces griseolosporeus</name>
    <dbReference type="NCBI Taxonomy" id="2064"/>
    <lineage>
        <taxon>Bacteria</taxon>
        <taxon>Bacillati</taxon>
        <taxon>Actinomycetota</taxon>
        <taxon>Actinomycetes</taxon>
        <taxon>Kitasatosporales</taxon>
        <taxon>Streptomycetaceae</taxon>
        <taxon>Kitasatospora</taxon>
    </lineage>
</organism>
<sequence>MSLSKIAATVALAAAVVAVPTVAVAHDEPSSSAGLQGGSVAVGLVGPRISWFEAFEHTNG</sequence>
<dbReference type="Proteomes" id="UP000032066">
    <property type="component" value="Unassembled WGS sequence"/>
</dbReference>
<evidence type="ECO:0000313" key="3">
    <source>
        <dbReference type="Proteomes" id="UP000032066"/>
    </source>
</evidence>
<name>A0A0D0P3W9_KITGR</name>
<comment type="caution">
    <text evidence="2">The sequence shown here is derived from an EMBL/GenBank/DDBJ whole genome shotgun (WGS) entry which is preliminary data.</text>
</comment>
<evidence type="ECO:0000313" key="2">
    <source>
        <dbReference type="EMBL" id="KIQ66301.1"/>
    </source>
</evidence>
<gene>
    <name evidence="2" type="ORF">TR51_01225</name>
</gene>
<dbReference type="RefSeq" id="WP_043907400.1">
    <property type="nucleotide sequence ID" value="NZ_BMRI01000023.1"/>
</dbReference>
<evidence type="ECO:0008006" key="4">
    <source>
        <dbReference type="Google" id="ProtNLM"/>
    </source>
</evidence>
<proteinExistence type="predicted"/>
<dbReference type="PATRIC" id="fig|2064.6.peg.272"/>
<feature type="chain" id="PRO_5002229235" description="ABC transporter substrate-binding protein" evidence="1">
    <location>
        <begin position="26"/>
        <end position="60"/>
    </location>
</feature>
<dbReference type="EMBL" id="JXZB01000001">
    <property type="protein sequence ID" value="KIQ66301.1"/>
    <property type="molecule type" value="Genomic_DNA"/>
</dbReference>
<dbReference type="AlphaFoldDB" id="A0A0D0P3W9"/>